<dbReference type="InterPro" id="IPR001524">
    <property type="entry name" value="Glyco_hydro_6_CS"/>
</dbReference>
<sequence>MKYSIASLITLAWTVTTVNAAVPVWGQCGGLNYTGDKTCAAGSTCVYSNDWYSQCLPGSQTTTTTTTTRTSTTSTRTSSTSSTSSTSTKSTSTTSTKTSTTTGPVTTGACGTFGNPYESGYTTYISPYYVAEVNAAIAGQSSSTLKTKSAKVAQIPNFTWFDTADKVPTLSTYLADAQSISSKSIVQIVVYDLPDRDCHAKASNGEYHIANNGVALYKQYIDSIASAVSAYPGVRVVAVVEPDSLANLVTNMSDSHCANAHDAYLQCTTYALQKLNQCNIWLYLDAGHAGWLGWASNQDPAAQLFAQVYKSATPNRVRGLATNVANYNALHATTPDPITQGNPCVDELSYVQALGPKLASNGFPAHFIIDQGRSGVQNIRGQWGDWCNIKGAGFGMHPTTSTPDAMIDAIVWVKPGGECDGTSDSSSPRFDSTCSLSDAKQPAPEAGTWFEAYFEDLVNNANPAL</sequence>
<keyword evidence="3 11" id="KW-0136">Cellulose degradation</keyword>
<dbReference type="EMBL" id="KN823137">
    <property type="protein sequence ID" value="KIO21460.1"/>
    <property type="molecule type" value="Genomic_DNA"/>
</dbReference>
<protein>
    <recommendedName>
        <fullName evidence="11">Glucanase</fullName>
        <ecNumber evidence="11">3.2.1.-</ecNumber>
    </recommendedName>
</protein>
<dbReference type="SUPFAM" id="SSF57180">
    <property type="entry name" value="Cellulose-binding domain"/>
    <property type="match status" value="1"/>
</dbReference>
<feature type="binding site" evidence="9">
    <location>
        <position position="288"/>
    </location>
    <ligand>
        <name>substrate</name>
    </ligand>
</feature>
<name>A0A0C3Q0F8_9AGAM</name>
<keyword evidence="7 11" id="KW-0624">Polysaccharide degradation</keyword>
<evidence type="ECO:0000313" key="14">
    <source>
        <dbReference type="EMBL" id="KIO21460.1"/>
    </source>
</evidence>
<feature type="binding site" evidence="9">
    <location>
        <position position="418"/>
    </location>
    <ligand>
        <name>substrate</name>
    </ligand>
</feature>
<evidence type="ECO:0000256" key="3">
    <source>
        <dbReference type="ARBA" id="ARBA00023001"/>
    </source>
</evidence>
<dbReference type="AlphaFoldDB" id="A0A0C3Q0F8"/>
<evidence type="ECO:0000256" key="4">
    <source>
        <dbReference type="ARBA" id="ARBA00023157"/>
    </source>
</evidence>
<dbReference type="PROSITE" id="PS00562">
    <property type="entry name" value="CBM1_1"/>
    <property type="match status" value="1"/>
</dbReference>
<evidence type="ECO:0000313" key="15">
    <source>
        <dbReference type="Proteomes" id="UP000054248"/>
    </source>
</evidence>
<dbReference type="Pfam" id="PF01341">
    <property type="entry name" value="Glyco_hydro_6"/>
    <property type="match status" value="1"/>
</dbReference>
<feature type="binding site" evidence="9">
    <location>
        <position position="291"/>
    </location>
    <ligand>
        <name>substrate</name>
    </ligand>
</feature>
<feature type="compositionally biased region" description="Low complexity" evidence="12">
    <location>
        <begin position="61"/>
        <end position="102"/>
    </location>
</feature>
<dbReference type="PANTHER" id="PTHR34876">
    <property type="match status" value="1"/>
</dbReference>
<feature type="binding site" evidence="9">
    <location>
        <position position="326"/>
    </location>
    <ligand>
        <name>substrate</name>
    </ligand>
</feature>
<dbReference type="SUPFAM" id="SSF51989">
    <property type="entry name" value="Glycosyl hydrolases family 6, cellulases"/>
    <property type="match status" value="1"/>
</dbReference>
<dbReference type="EC" id="3.2.1.-" evidence="11"/>
<evidence type="ECO:0000256" key="8">
    <source>
        <dbReference type="PIRSR" id="PIRSR001100-1"/>
    </source>
</evidence>
<keyword evidence="6 11" id="KW-0326">Glycosidase</keyword>
<keyword evidence="2 11" id="KW-0378">Hydrolase</keyword>
<evidence type="ECO:0000259" key="13">
    <source>
        <dbReference type="PROSITE" id="PS51164"/>
    </source>
</evidence>
<dbReference type="InterPro" id="IPR000254">
    <property type="entry name" value="CBD"/>
</dbReference>
<keyword evidence="15" id="KW-1185">Reference proteome</keyword>
<reference evidence="15" key="2">
    <citation type="submission" date="2015-01" db="EMBL/GenBank/DDBJ databases">
        <title>Evolutionary Origins and Diversification of the Mycorrhizal Mutualists.</title>
        <authorList>
            <consortium name="DOE Joint Genome Institute"/>
            <consortium name="Mycorrhizal Genomics Consortium"/>
            <person name="Kohler A."/>
            <person name="Kuo A."/>
            <person name="Nagy L.G."/>
            <person name="Floudas D."/>
            <person name="Copeland A."/>
            <person name="Barry K.W."/>
            <person name="Cichocki N."/>
            <person name="Veneault-Fourrey C."/>
            <person name="LaButti K."/>
            <person name="Lindquist E.A."/>
            <person name="Lipzen A."/>
            <person name="Lundell T."/>
            <person name="Morin E."/>
            <person name="Murat C."/>
            <person name="Riley R."/>
            <person name="Ohm R."/>
            <person name="Sun H."/>
            <person name="Tunlid A."/>
            <person name="Henrissat B."/>
            <person name="Grigoriev I.V."/>
            <person name="Hibbett D.S."/>
            <person name="Martin F."/>
        </authorList>
    </citation>
    <scope>NUCLEOTIDE SEQUENCE [LARGE SCALE GENOMIC DNA]</scope>
    <source>
        <strain evidence="15">MUT 4182</strain>
    </source>
</reference>
<dbReference type="Proteomes" id="UP000054248">
    <property type="component" value="Unassembled WGS sequence"/>
</dbReference>
<dbReference type="PRINTS" id="PR00733">
    <property type="entry name" value="GLHYDRLASE6"/>
</dbReference>
<organism evidence="14 15">
    <name type="scientific">Tulasnella calospora MUT 4182</name>
    <dbReference type="NCBI Taxonomy" id="1051891"/>
    <lineage>
        <taxon>Eukaryota</taxon>
        <taxon>Fungi</taxon>
        <taxon>Dikarya</taxon>
        <taxon>Basidiomycota</taxon>
        <taxon>Agaricomycotina</taxon>
        <taxon>Agaricomycetes</taxon>
        <taxon>Cantharellales</taxon>
        <taxon>Tulasnellaceae</taxon>
        <taxon>Tulasnella</taxon>
    </lineage>
</organism>
<feature type="binding site" evidence="9">
    <location>
        <position position="160"/>
    </location>
    <ligand>
        <name>substrate</name>
    </ligand>
</feature>
<feature type="binding site" evidence="9">
    <location>
        <position position="162"/>
    </location>
    <ligand>
        <name>substrate</name>
    </ligand>
</feature>
<feature type="binding site" evidence="9">
    <location>
        <position position="414"/>
    </location>
    <ligand>
        <name>substrate</name>
    </ligand>
</feature>
<proteinExistence type="inferred from homology"/>
<evidence type="ECO:0000256" key="7">
    <source>
        <dbReference type="ARBA" id="ARBA00023326"/>
    </source>
</evidence>
<dbReference type="PROSITE" id="PS00656">
    <property type="entry name" value="GLYCOSYL_HYDROL_F6_2"/>
    <property type="match status" value="1"/>
</dbReference>
<dbReference type="STRING" id="1051891.A0A0C3Q0F8"/>
<dbReference type="HOGENOM" id="CLU_015488_0_0_1"/>
<evidence type="ECO:0000256" key="2">
    <source>
        <dbReference type="ARBA" id="ARBA00022801"/>
    </source>
</evidence>
<evidence type="ECO:0000256" key="9">
    <source>
        <dbReference type="PIRSR" id="PIRSR001100-2"/>
    </source>
</evidence>
<dbReference type="Pfam" id="PF00734">
    <property type="entry name" value="CBM_1"/>
    <property type="match status" value="1"/>
</dbReference>
<dbReference type="GO" id="GO:0005576">
    <property type="term" value="C:extracellular region"/>
    <property type="evidence" value="ECO:0007669"/>
    <property type="project" value="InterPro"/>
</dbReference>
<dbReference type="GO" id="GO:0030245">
    <property type="term" value="P:cellulose catabolic process"/>
    <property type="evidence" value="ECO:0007669"/>
    <property type="project" value="UniProtKB-KW"/>
</dbReference>
<evidence type="ECO:0000256" key="5">
    <source>
        <dbReference type="ARBA" id="ARBA00023277"/>
    </source>
</evidence>
<feature type="domain" description="CBM1" evidence="13">
    <location>
        <begin position="20"/>
        <end position="56"/>
    </location>
</feature>
<feature type="active site" description="Proton acceptor" evidence="8">
    <location>
        <position position="420"/>
    </location>
</feature>
<dbReference type="FunFam" id="3.20.20.40:FF:000001">
    <property type="entry name" value="Glucanase"/>
    <property type="match status" value="1"/>
</dbReference>
<keyword evidence="4" id="KW-1015">Disulfide bond</keyword>
<comment type="similarity">
    <text evidence="11">Belongs to the glycosyl hydrolase family 6.</text>
</comment>
<feature type="chain" id="PRO_5005111148" description="Glucanase" evidence="11">
    <location>
        <begin position="21"/>
        <end position="465"/>
    </location>
</feature>
<evidence type="ECO:0000256" key="10">
    <source>
        <dbReference type="PROSITE-ProRule" id="PRU10057"/>
    </source>
</evidence>
<dbReference type="InterPro" id="IPR016288">
    <property type="entry name" value="Beta_cellobiohydrolase"/>
</dbReference>
<feature type="signal peptide" evidence="11">
    <location>
        <begin position="1"/>
        <end position="20"/>
    </location>
</feature>
<dbReference type="Gene3D" id="3.20.20.40">
    <property type="entry name" value="1, 4-beta cellobiohydrolase"/>
    <property type="match status" value="1"/>
</dbReference>
<feature type="binding site" evidence="9">
    <location>
        <position position="386"/>
    </location>
    <ligand>
        <name>substrate</name>
    </ligand>
</feature>
<gene>
    <name evidence="14" type="ORF">M407DRAFT_80352</name>
</gene>
<accession>A0A0C3Q0F8</accession>
<dbReference type="PANTHER" id="PTHR34876:SF4">
    <property type="entry name" value="1,4-BETA-D-GLUCAN CELLOBIOHYDROLASE C-RELATED"/>
    <property type="match status" value="1"/>
</dbReference>
<evidence type="ECO:0000256" key="12">
    <source>
        <dbReference type="SAM" id="MobiDB-lite"/>
    </source>
</evidence>
<dbReference type="PROSITE" id="PS51164">
    <property type="entry name" value="CBM1_2"/>
    <property type="match status" value="1"/>
</dbReference>
<dbReference type="OrthoDB" id="64893at2759"/>
<dbReference type="PIRSF" id="PIRSF001100">
    <property type="entry name" value="Beta_cellobiohydrolase"/>
    <property type="match status" value="1"/>
</dbReference>
<evidence type="ECO:0000256" key="1">
    <source>
        <dbReference type="ARBA" id="ARBA00022729"/>
    </source>
</evidence>
<reference evidence="14 15" key="1">
    <citation type="submission" date="2014-04" db="EMBL/GenBank/DDBJ databases">
        <authorList>
            <consortium name="DOE Joint Genome Institute"/>
            <person name="Kuo A."/>
            <person name="Girlanda M."/>
            <person name="Perotto S."/>
            <person name="Kohler A."/>
            <person name="Nagy L.G."/>
            <person name="Floudas D."/>
            <person name="Copeland A."/>
            <person name="Barry K.W."/>
            <person name="Cichocki N."/>
            <person name="Veneault-Fourrey C."/>
            <person name="LaButti K."/>
            <person name="Lindquist E.A."/>
            <person name="Lipzen A."/>
            <person name="Lundell T."/>
            <person name="Morin E."/>
            <person name="Murat C."/>
            <person name="Sun H."/>
            <person name="Tunlid A."/>
            <person name="Henrissat B."/>
            <person name="Grigoriev I.V."/>
            <person name="Hibbett D.S."/>
            <person name="Martin F."/>
            <person name="Nordberg H.P."/>
            <person name="Cantor M.N."/>
            <person name="Hua S.X."/>
        </authorList>
    </citation>
    <scope>NUCLEOTIDE SEQUENCE [LARGE SCALE GENOMIC DNA]</scope>
    <source>
        <strain evidence="14 15">MUT 4182</strain>
    </source>
</reference>
<feature type="active site" description="Proton donor" evidence="8 10">
    <location>
        <position position="243"/>
    </location>
</feature>
<keyword evidence="5 11" id="KW-0119">Carbohydrate metabolism</keyword>
<dbReference type="SMART" id="SM00236">
    <property type="entry name" value="fCBD"/>
    <property type="match status" value="1"/>
</dbReference>
<feature type="region of interest" description="Disordered" evidence="12">
    <location>
        <begin position="60"/>
        <end position="102"/>
    </location>
</feature>
<dbReference type="GO" id="GO:0030248">
    <property type="term" value="F:cellulose binding"/>
    <property type="evidence" value="ECO:0007669"/>
    <property type="project" value="InterPro"/>
</dbReference>
<dbReference type="InterPro" id="IPR036434">
    <property type="entry name" value="Beta_cellobiohydrolase_sf"/>
</dbReference>
<evidence type="ECO:0000256" key="6">
    <source>
        <dbReference type="ARBA" id="ARBA00023295"/>
    </source>
</evidence>
<dbReference type="InterPro" id="IPR035971">
    <property type="entry name" value="CBD_sf"/>
</dbReference>
<evidence type="ECO:0000256" key="11">
    <source>
        <dbReference type="RuleBase" id="RU361186"/>
    </source>
</evidence>
<keyword evidence="1 11" id="KW-0732">Signal</keyword>
<dbReference type="GO" id="GO:0004553">
    <property type="term" value="F:hydrolase activity, hydrolyzing O-glycosyl compounds"/>
    <property type="evidence" value="ECO:0007669"/>
    <property type="project" value="InterPro"/>
</dbReference>